<dbReference type="KEGG" id="mer:MMINT_02190"/>
<dbReference type="CDD" id="cd00093">
    <property type="entry name" value="HTH_XRE"/>
    <property type="match status" value="1"/>
</dbReference>
<gene>
    <name evidence="5" type="ORF">MMINT_02190</name>
</gene>
<dbReference type="HOGENOM" id="CLU_116133_0_0_2"/>
<organism evidence="5 6">
    <name type="scientific">Methanomassiliicoccus intestinalis (strain Issoire-Mx1)</name>
    <dbReference type="NCBI Taxonomy" id="1295009"/>
    <lineage>
        <taxon>Archaea</taxon>
        <taxon>Methanobacteriati</taxon>
        <taxon>Thermoplasmatota</taxon>
        <taxon>Thermoplasmata</taxon>
        <taxon>Methanomassiliicoccales</taxon>
        <taxon>Methanomassiliicoccaceae</taxon>
        <taxon>Methanomassiliicoccus</taxon>
    </lineage>
</organism>
<dbReference type="InterPro" id="IPR051462">
    <property type="entry name" value="CBS_domain-containing"/>
</dbReference>
<dbReference type="InterPro" id="IPR046342">
    <property type="entry name" value="CBS_dom_sf"/>
</dbReference>
<keyword evidence="6" id="KW-1185">Reference proteome</keyword>
<evidence type="ECO:0000259" key="3">
    <source>
        <dbReference type="PROSITE" id="PS50943"/>
    </source>
</evidence>
<dbReference type="InterPro" id="IPR000644">
    <property type="entry name" value="CBS_dom"/>
</dbReference>
<dbReference type="PROSITE" id="PS51371">
    <property type="entry name" value="CBS"/>
    <property type="match status" value="1"/>
</dbReference>
<evidence type="ECO:0000256" key="1">
    <source>
        <dbReference type="ARBA" id="ARBA00022737"/>
    </source>
</evidence>
<dbReference type="Proteomes" id="UP000014070">
    <property type="component" value="Chromosome"/>
</dbReference>
<dbReference type="Pfam" id="PF00571">
    <property type="entry name" value="CBS"/>
    <property type="match status" value="2"/>
</dbReference>
<sequence length="222" mass="24720">MRIFLGQKVNMIPMTFSALALIPRLPPLDKIKQIRARLNISQRELADSSGVSQSLIAKIEHGDVDPSYEKVRSIFNAFEEITKSRLLNRDELDIQFTVGDLASRELTCVSPETSLVETIEKMLKGHYAQLPVMKKGQVVGGVSEEQIKDYILGKCRDNIDSKEIISVKISEIMGPPYIVLDENTPIEIAAIHLHHEDAVLIRRNGVISGILTSSNYLGLGLQ</sequence>
<evidence type="ECO:0000256" key="2">
    <source>
        <dbReference type="PROSITE-ProRule" id="PRU00703"/>
    </source>
</evidence>
<dbReference type="PANTHER" id="PTHR48108:SF27">
    <property type="entry name" value="TRANSCRIPTIONAL REGULATOR, XRE FAMILY"/>
    <property type="match status" value="1"/>
</dbReference>
<dbReference type="SMART" id="SM00530">
    <property type="entry name" value="HTH_XRE"/>
    <property type="match status" value="1"/>
</dbReference>
<dbReference type="STRING" id="1295009.MMINT_02190"/>
<dbReference type="PROSITE" id="PS50943">
    <property type="entry name" value="HTH_CROC1"/>
    <property type="match status" value="1"/>
</dbReference>
<name>R9T7K2_METII</name>
<dbReference type="Pfam" id="PF01381">
    <property type="entry name" value="HTH_3"/>
    <property type="match status" value="1"/>
</dbReference>
<dbReference type="PIRSF" id="PIRSF037253">
    <property type="entry name" value="HTH_CBS_prd"/>
    <property type="match status" value="1"/>
</dbReference>
<dbReference type="AlphaFoldDB" id="R9T7K2"/>
<proteinExistence type="predicted"/>
<evidence type="ECO:0000313" key="5">
    <source>
        <dbReference type="EMBL" id="AGN25621.1"/>
    </source>
</evidence>
<accession>R9T7K2</accession>
<keyword evidence="2" id="KW-0129">CBS domain</keyword>
<dbReference type="GO" id="GO:0003677">
    <property type="term" value="F:DNA binding"/>
    <property type="evidence" value="ECO:0007669"/>
    <property type="project" value="InterPro"/>
</dbReference>
<dbReference type="SMART" id="SM00116">
    <property type="entry name" value="CBS"/>
    <property type="match status" value="1"/>
</dbReference>
<dbReference type="Gene3D" id="3.10.580.10">
    <property type="entry name" value="CBS-domain"/>
    <property type="match status" value="1"/>
</dbReference>
<protein>
    <submittedName>
        <fullName evidence="5">XRE family transcriptional regulator</fullName>
    </submittedName>
</protein>
<evidence type="ECO:0000259" key="4">
    <source>
        <dbReference type="PROSITE" id="PS51371"/>
    </source>
</evidence>
<dbReference type="SUPFAM" id="SSF47413">
    <property type="entry name" value="lambda repressor-like DNA-binding domains"/>
    <property type="match status" value="1"/>
</dbReference>
<dbReference type="InterPro" id="IPR017158">
    <property type="entry name" value="Tscrpt-reg_CBS-contain_prd"/>
</dbReference>
<dbReference type="InParanoid" id="R9T7K2"/>
<dbReference type="PANTHER" id="PTHR48108">
    <property type="entry name" value="CBS DOMAIN-CONTAINING PROTEIN CBSX2, CHLOROPLASTIC"/>
    <property type="match status" value="1"/>
</dbReference>
<feature type="domain" description="HTH cro/C1-type" evidence="3">
    <location>
        <begin position="31"/>
        <end position="86"/>
    </location>
</feature>
<dbReference type="InterPro" id="IPR001387">
    <property type="entry name" value="Cro/C1-type_HTH"/>
</dbReference>
<dbReference type="EMBL" id="CP005934">
    <property type="protein sequence ID" value="AGN25621.1"/>
    <property type="molecule type" value="Genomic_DNA"/>
</dbReference>
<dbReference type="InterPro" id="IPR010982">
    <property type="entry name" value="Lambda_DNA-bd_dom_sf"/>
</dbReference>
<keyword evidence="1" id="KW-0677">Repeat</keyword>
<dbReference type="SUPFAM" id="SSF54631">
    <property type="entry name" value="CBS-domain pair"/>
    <property type="match status" value="1"/>
</dbReference>
<evidence type="ECO:0000313" key="6">
    <source>
        <dbReference type="Proteomes" id="UP000014070"/>
    </source>
</evidence>
<reference evidence="5 6" key="1">
    <citation type="journal article" date="2013" name="Genome Announc.">
        <title>Genome sequence of 'Candidatus Methanomassiliicoccus intestinalis' Issoire-Mx1, a third thermoplasmatales-related methanogenic archaeon from human feces.</title>
        <authorList>
            <person name="Borrel G."/>
            <person name="Harris H.M."/>
            <person name="Parisot N."/>
            <person name="Gaci N."/>
            <person name="Tottey W."/>
            <person name="Mihajlovski A."/>
            <person name="Deane J."/>
            <person name="Gribaldo S."/>
            <person name="Bardot O."/>
            <person name="Peyretaillade E."/>
            <person name="Peyret P."/>
            <person name="O'Toole P.W."/>
            <person name="Brugere J.F."/>
        </authorList>
    </citation>
    <scope>NUCLEOTIDE SEQUENCE [LARGE SCALE GENOMIC DNA]</scope>
    <source>
        <strain evidence="5 6">Issoire-Mx1</strain>
    </source>
</reference>
<feature type="domain" description="CBS" evidence="4">
    <location>
        <begin position="102"/>
        <end position="161"/>
    </location>
</feature>
<dbReference type="Gene3D" id="1.10.260.40">
    <property type="entry name" value="lambda repressor-like DNA-binding domains"/>
    <property type="match status" value="1"/>
</dbReference>